<reference evidence="3" key="1">
    <citation type="submission" date="2016-06" db="UniProtKB">
        <authorList>
            <consortium name="WormBaseParasite"/>
        </authorList>
    </citation>
    <scope>IDENTIFICATION</scope>
</reference>
<evidence type="ECO:0000313" key="3">
    <source>
        <dbReference type="WBParaSite" id="GPUH_0002698701-mRNA-1"/>
    </source>
</evidence>
<reference evidence="1 2" key="2">
    <citation type="submission" date="2018-11" db="EMBL/GenBank/DDBJ databases">
        <authorList>
            <consortium name="Pathogen Informatics"/>
        </authorList>
    </citation>
    <scope>NUCLEOTIDE SEQUENCE [LARGE SCALE GENOMIC DNA]</scope>
</reference>
<protein>
    <submittedName>
        <fullName evidence="1 3">Uncharacterized protein</fullName>
    </submittedName>
</protein>
<gene>
    <name evidence="1" type="ORF">GPUH_LOCUS26957</name>
</gene>
<organism evidence="3">
    <name type="scientific">Gongylonema pulchrum</name>
    <dbReference type="NCBI Taxonomy" id="637853"/>
    <lineage>
        <taxon>Eukaryota</taxon>
        <taxon>Metazoa</taxon>
        <taxon>Ecdysozoa</taxon>
        <taxon>Nematoda</taxon>
        <taxon>Chromadorea</taxon>
        <taxon>Rhabditida</taxon>
        <taxon>Spirurina</taxon>
        <taxon>Spiruromorpha</taxon>
        <taxon>Spiruroidea</taxon>
        <taxon>Gongylonematidae</taxon>
        <taxon>Gongylonema</taxon>
    </lineage>
</organism>
<evidence type="ECO:0000313" key="2">
    <source>
        <dbReference type="Proteomes" id="UP000271098"/>
    </source>
</evidence>
<dbReference type="AlphaFoldDB" id="A0A183F166"/>
<name>A0A183F166_9BILA</name>
<accession>A0A183F166</accession>
<sequence>MAFEKKLFIFVDLDEPLVLREIKLAGFLDATKAGDDVWQNYNCRKPNISVGATVPLKLPQSIAKPKVWNISANDEDLIDEDALLEEEDYLKPAPASLKGDFLQNFFFLECFLLNSE</sequence>
<dbReference type="EMBL" id="UYRT01116114">
    <property type="protein sequence ID" value="VDN49729.1"/>
    <property type="molecule type" value="Genomic_DNA"/>
</dbReference>
<dbReference type="WBParaSite" id="GPUH_0002698701-mRNA-1">
    <property type="protein sequence ID" value="GPUH_0002698701-mRNA-1"/>
    <property type="gene ID" value="GPUH_0002698701"/>
</dbReference>
<evidence type="ECO:0000313" key="1">
    <source>
        <dbReference type="EMBL" id="VDN49729.1"/>
    </source>
</evidence>
<dbReference type="Proteomes" id="UP000271098">
    <property type="component" value="Unassembled WGS sequence"/>
</dbReference>
<proteinExistence type="predicted"/>
<keyword evidence="2" id="KW-1185">Reference proteome</keyword>
<dbReference type="OrthoDB" id="311633at2759"/>